<evidence type="ECO:0000259" key="5">
    <source>
        <dbReference type="Pfam" id="PF07992"/>
    </source>
</evidence>
<comment type="caution">
    <text evidence="6">The sequence shown here is derived from an EMBL/GenBank/DDBJ whole genome shotgun (WGS) entry which is preliminary data.</text>
</comment>
<dbReference type="InterPro" id="IPR036188">
    <property type="entry name" value="FAD/NAD-bd_sf"/>
</dbReference>
<dbReference type="PROSITE" id="PS51354">
    <property type="entry name" value="GLUTAREDOXIN_2"/>
    <property type="match status" value="1"/>
</dbReference>
<dbReference type="InterPro" id="IPR002109">
    <property type="entry name" value="Glutaredoxin"/>
</dbReference>
<feature type="domain" description="FAD/NAD(P)-binding" evidence="5">
    <location>
        <begin position="89"/>
        <end position="380"/>
    </location>
</feature>
<dbReference type="SUPFAM" id="SSF51905">
    <property type="entry name" value="FAD/NAD(P)-binding domain"/>
    <property type="match status" value="1"/>
</dbReference>
<dbReference type="GO" id="GO:0004791">
    <property type="term" value="F:thioredoxin-disulfide reductase (NADPH) activity"/>
    <property type="evidence" value="ECO:0007669"/>
    <property type="project" value="UniProtKB-EC"/>
</dbReference>
<dbReference type="AlphaFoldDB" id="A0A8J3NWE1"/>
<dbReference type="InterPro" id="IPR036249">
    <property type="entry name" value="Thioredoxin-like_sf"/>
</dbReference>
<sequence length="404" mass="42976">MVTKITVYGAPWCPDCRRVKKFLTEHRARYDWVDIDQDARARADVQRLQNGGQTIPAVVFDDGAMMVNPPNLAIATKLGLNLRAERDFYDLAIIGGGPAGLAAAIYAAREGIDAVVVDRSALGGQAGATQLIDNYPGFPEGIGGADLAARFIAQSRRYGVELVSAVEVGEPALDGEDVTLPLSSGQQLCVGAAIVATGSSYRRLGLPGEEELIGAGVHYCATCDGPFYRGADELLVVGGGNSGLEEAMFLSQFAERVRIVEHSSELKASPLVQNKIAEHPEFTVHTNTEITALTAKAGKLHEVTARDAVTGELLTWRPAAAFVYIGMDPNTGFLRQCLRLDQWGFVTTDDMLATSMPGVYAAGDVRAGSTKQLGAAVGEGITALIHARQHLQRRGVTRSLAVNA</sequence>
<protein>
    <submittedName>
        <fullName evidence="6">Thioredoxin reductase</fullName>
    </submittedName>
</protein>
<keyword evidence="2" id="KW-0560">Oxidoreductase</keyword>
<dbReference type="PRINTS" id="PR00469">
    <property type="entry name" value="PNDRDTASEII"/>
</dbReference>
<reference evidence="6 7" key="1">
    <citation type="submission" date="2021-01" db="EMBL/GenBank/DDBJ databases">
        <title>Whole genome shotgun sequence of Catellatospora chokoriensis NBRC 107358.</title>
        <authorList>
            <person name="Komaki H."/>
            <person name="Tamura T."/>
        </authorList>
    </citation>
    <scope>NUCLEOTIDE SEQUENCE [LARGE SCALE GENOMIC DNA]</scope>
    <source>
        <strain evidence="6 7">NBRC 107358</strain>
    </source>
</reference>
<comment type="catalytic activity">
    <reaction evidence="3">
        <text>[thioredoxin]-dithiol + NADP(+) = [thioredoxin]-disulfide + NADPH + H(+)</text>
        <dbReference type="Rhea" id="RHEA:20345"/>
        <dbReference type="Rhea" id="RHEA-COMP:10698"/>
        <dbReference type="Rhea" id="RHEA-COMP:10700"/>
        <dbReference type="ChEBI" id="CHEBI:15378"/>
        <dbReference type="ChEBI" id="CHEBI:29950"/>
        <dbReference type="ChEBI" id="CHEBI:50058"/>
        <dbReference type="ChEBI" id="CHEBI:57783"/>
        <dbReference type="ChEBI" id="CHEBI:58349"/>
        <dbReference type="EC" id="1.8.1.9"/>
    </reaction>
</comment>
<evidence type="ECO:0000313" key="6">
    <source>
        <dbReference type="EMBL" id="GIF94813.1"/>
    </source>
</evidence>
<evidence type="ECO:0000313" key="7">
    <source>
        <dbReference type="Proteomes" id="UP000619293"/>
    </source>
</evidence>
<accession>A0A8J3NWE1</accession>
<dbReference type="CDD" id="cd02976">
    <property type="entry name" value="NrdH"/>
    <property type="match status" value="1"/>
</dbReference>
<gene>
    <name evidence="6" type="ORF">Cch02nite_82570</name>
</gene>
<organism evidence="6 7">
    <name type="scientific">Catellatospora chokoriensis</name>
    <dbReference type="NCBI Taxonomy" id="310353"/>
    <lineage>
        <taxon>Bacteria</taxon>
        <taxon>Bacillati</taxon>
        <taxon>Actinomycetota</taxon>
        <taxon>Actinomycetes</taxon>
        <taxon>Micromonosporales</taxon>
        <taxon>Micromonosporaceae</taxon>
        <taxon>Catellatospora</taxon>
    </lineage>
</organism>
<dbReference type="PRINTS" id="PR00368">
    <property type="entry name" value="FADPNR"/>
</dbReference>
<keyword evidence="1" id="KW-0285">Flavoprotein</keyword>
<evidence type="ECO:0000259" key="4">
    <source>
        <dbReference type="Pfam" id="PF00462"/>
    </source>
</evidence>
<evidence type="ECO:0000256" key="3">
    <source>
        <dbReference type="ARBA" id="ARBA00048132"/>
    </source>
</evidence>
<proteinExistence type="predicted"/>
<dbReference type="Pfam" id="PF00462">
    <property type="entry name" value="Glutaredoxin"/>
    <property type="match status" value="1"/>
</dbReference>
<dbReference type="Proteomes" id="UP000619293">
    <property type="component" value="Unassembled WGS sequence"/>
</dbReference>
<dbReference type="Gene3D" id="3.50.50.60">
    <property type="entry name" value="FAD/NAD(P)-binding domain"/>
    <property type="match status" value="2"/>
</dbReference>
<evidence type="ECO:0000256" key="1">
    <source>
        <dbReference type="ARBA" id="ARBA00022630"/>
    </source>
</evidence>
<dbReference type="SUPFAM" id="SSF52833">
    <property type="entry name" value="Thioredoxin-like"/>
    <property type="match status" value="1"/>
</dbReference>
<dbReference type="EMBL" id="BONG01000123">
    <property type="protein sequence ID" value="GIF94813.1"/>
    <property type="molecule type" value="Genomic_DNA"/>
</dbReference>
<dbReference type="PANTHER" id="PTHR48105">
    <property type="entry name" value="THIOREDOXIN REDUCTASE 1-RELATED-RELATED"/>
    <property type="match status" value="1"/>
</dbReference>
<evidence type="ECO:0000256" key="2">
    <source>
        <dbReference type="ARBA" id="ARBA00023002"/>
    </source>
</evidence>
<feature type="domain" description="Glutaredoxin" evidence="4">
    <location>
        <begin position="5"/>
        <end position="62"/>
    </location>
</feature>
<keyword evidence="7" id="KW-1185">Reference proteome</keyword>
<dbReference type="InterPro" id="IPR050097">
    <property type="entry name" value="Ferredoxin-NADP_redctase_2"/>
</dbReference>
<dbReference type="InterPro" id="IPR023753">
    <property type="entry name" value="FAD/NAD-binding_dom"/>
</dbReference>
<dbReference type="Gene3D" id="3.40.30.10">
    <property type="entry name" value="Glutaredoxin"/>
    <property type="match status" value="1"/>
</dbReference>
<name>A0A8J3NWE1_9ACTN</name>
<dbReference type="Pfam" id="PF07992">
    <property type="entry name" value="Pyr_redox_2"/>
    <property type="match status" value="1"/>
</dbReference>